<feature type="compositionally biased region" description="Polar residues" evidence="1">
    <location>
        <begin position="319"/>
        <end position="331"/>
    </location>
</feature>
<evidence type="ECO:0008006" key="4">
    <source>
        <dbReference type="Google" id="ProtNLM"/>
    </source>
</evidence>
<evidence type="ECO:0000313" key="2">
    <source>
        <dbReference type="EMBL" id="TPG34809.1"/>
    </source>
</evidence>
<proteinExistence type="predicted"/>
<name>A0A502ECS8_9FLAO</name>
<feature type="compositionally biased region" description="Low complexity" evidence="1">
    <location>
        <begin position="276"/>
        <end position="299"/>
    </location>
</feature>
<accession>A0A502ECS8</accession>
<evidence type="ECO:0000313" key="3">
    <source>
        <dbReference type="Proteomes" id="UP000319700"/>
    </source>
</evidence>
<organism evidence="2 3">
    <name type="scientific">Flavobacterium pectinovorum</name>
    <dbReference type="NCBI Taxonomy" id="29533"/>
    <lineage>
        <taxon>Bacteria</taxon>
        <taxon>Pseudomonadati</taxon>
        <taxon>Bacteroidota</taxon>
        <taxon>Flavobacteriia</taxon>
        <taxon>Flavobacteriales</taxon>
        <taxon>Flavobacteriaceae</taxon>
        <taxon>Flavobacterium</taxon>
    </lineage>
</organism>
<dbReference type="AlphaFoldDB" id="A0A502ECS8"/>
<dbReference type="Proteomes" id="UP000319700">
    <property type="component" value="Unassembled WGS sequence"/>
</dbReference>
<dbReference type="EMBL" id="RCZH01000018">
    <property type="protein sequence ID" value="TPG34809.1"/>
    <property type="molecule type" value="Genomic_DNA"/>
</dbReference>
<dbReference type="OrthoDB" id="939585at2"/>
<comment type="caution">
    <text evidence="2">The sequence shown here is derived from an EMBL/GenBank/DDBJ whole genome shotgun (WGS) entry which is preliminary data.</text>
</comment>
<feature type="region of interest" description="Disordered" evidence="1">
    <location>
        <begin position="276"/>
        <end position="338"/>
    </location>
</feature>
<protein>
    <recommendedName>
        <fullName evidence="4">DUF3300 domain-containing protein</fullName>
    </recommendedName>
</protein>
<feature type="compositionally biased region" description="Polar residues" evidence="1">
    <location>
        <begin position="300"/>
        <end position="312"/>
    </location>
</feature>
<reference evidence="2 3" key="1">
    <citation type="journal article" date="2019" name="Environ. Microbiol.">
        <title>Species interactions and distinct microbial communities in high Arctic permafrost affected cryosols are associated with the CH4 and CO2 gas fluxes.</title>
        <authorList>
            <person name="Altshuler I."/>
            <person name="Hamel J."/>
            <person name="Turney S."/>
            <person name="Magnuson E."/>
            <person name="Levesque R."/>
            <person name="Greer C."/>
            <person name="Whyte L.G."/>
        </authorList>
    </citation>
    <scope>NUCLEOTIDE SEQUENCE [LARGE SCALE GENOMIC DNA]</scope>
    <source>
        <strain evidence="2 3">42</strain>
    </source>
</reference>
<sequence length="338" mass="37029">MKKIFLPYLVLVISLLGQCVFSQSEKDGKELGLPGDNLDLYAVLTLFQKSKTIEEFEKSLNEQKTGINNLDLNLDKKADFITVATKKEGESFTFILSTAVSKTETQDIAVIIVDKDKSGKVSMQIVGDQELYGKNYVIEPAKTATPAVTANPAYTGPEPATVSTPATTTVIIETVPIVQYVYSPVYVPYYPPYHYGFYPPYFTAFAVIAVGVYRHNNYYHHAGYYGGHYHHGGNTVVIHNTNVYNNYNKTKMKSTTVNHNTTSGKYNTANVNHNASRTSAAATTNKANAATTNKTKTSSGASHQPAASSTVNRTKKPTTTRQPGQNASRTKSAGARRR</sequence>
<keyword evidence="3" id="KW-1185">Reference proteome</keyword>
<evidence type="ECO:0000256" key="1">
    <source>
        <dbReference type="SAM" id="MobiDB-lite"/>
    </source>
</evidence>
<gene>
    <name evidence="2" type="ORF">EAH81_22290</name>
</gene>
<dbReference type="RefSeq" id="WP_140511142.1">
    <property type="nucleotide sequence ID" value="NZ_RCZH01000018.1"/>
</dbReference>